<proteinExistence type="predicted"/>
<dbReference type="EMBL" id="ONZI01000002">
    <property type="protein sequence ID" value="SPJ33912.1"/>
    <property type="molecule type" value="Genomic_DNA"/>
</dbReference>
<dbReference type="AlphaFoldDB" id="A0A2R8CM53"/>
<reference evidence="2" key="1">
    <citation type="submission" date="2018-03" db="EMBL/GenBank/DDBJ databases">
        <authorList>
            <person name="Navarro De La Torre S."/>
        </authorList>
    </citation>
    <scope>NUCLEOTIDE SEQUENCE [LARGE SCALE GENOMIC DNA]</scope>
    <source>
        <strain evidence="2">EAod3</strain>
    </source>
</reference>
<keyword evidence="2" id="KW-1185">Reference proteome</keyword>
<dbReference type="Proteomes" id="UP000244934">
    <property type="component" value="Unassembled WGS sequence"/>
</dbReference>
<organism evidence="1 2">
    <name type="scientific">Kushneria phyllosphaerae</name>
    <dbReference type="NCBI Taxonomy" id="2100822"/>
    <lineage>
        <taxon>Bacteria</taxon>
        <taxon>Pseudomonadati</taxon>
        <taxon>Pseudomonadota</taxon>
        <taxon>Gammaproteobacteria</taxon>
        <taxon>Oceanospirillales</taxon>
        <taxon>Halomonadaceae</taxon>
        <taxon>Kushneria</taxon>
    </lineage>
</organism>
<gene>
    <name evidence="1" type="ORF">KSP9073_01940</name>
</gene>
<evidence type="ECO:0000313" key="2">
    <source>
        <dbReference type="Proteomes" id="UP000244934"/>
    </source>
</evidence>
<name>A0A2R8CM53_9GAMM</name>
<accession>A0A2R8CM53</accession>
<protein>
    <submittedName>
        <fullName evidence="1">Uncharacterized protein</fullName>
    </submittedName>
</protein>
<evidence type="ECO:0000313" key="1">
    <source>
        <dbReference type="EMBL" id="SPJ33912.1"/>
    </source>
</evidence>
<sequence>MTNTLSTRRLYKARLTLRATSVAGPCRSDPG</sequence>